<dbReference type="InterPro" id="IPR051053">
    <property type="entry name" value="ECH/Chromodomain_protein"/>
</dbReference>
<dbReference type="EMBL" id="DF196819">
    <property type="protein sequence ID" value="GAD30077.1"/>
    <property type="molecule type" value="Genomic_DNA"/>
</dbReference>
<evidence type="ECO:0000313" key="4">
    <source>
        <dbReference type="EMBL" id="GAD30077.1"/>
    </source>
</evidence>
<evidence type="ECO:0000313" key="5">
    <source>
        <dbReference type="Proteomes" id="UP000030675"/>
    </source>
</evidence>
<comment type="subcellular location">
    <subcellularLocation>
        <location evidence="1">Peroxisome</location>
    </subcellularLocation>
</comment>
<proteinExistence type="predicted"/>
<evidence type="ECO:0000256" key="3">
    <source>
        <dbReference type="ARBA" id="ARBA00023235"/>
    </source>
</evidence>
<keyword evidence="3" id="KW-0413">Isomerase</keyword>
<dbReference type="InterPro" id="IPR001753">
    <property type="entry name" value="Enoyl-CoA_hydra/iso"/>
</dbReference>
<dbReference type="HOGENOM" id="CLU_009834_7_2_6"/>
<dbReference type="RefSeq" id="WP_023932646.1">
    <property type="nucleotide sequence ID" value="NZ_DF196819.1"/>
</dbReference>
<dbReference type="SUPFAM" id="SSF52096">
    <property type="entry name" value="ClpP/crotonase"/>
    <property type="match status" value="1"/>
</dbReference>
<organism evidence="4 5">
    <name type="scientific">Photobacterium leiognathi lrivu.4.1</name>
    <dbReference type="NCBI Taxonomy" id="1248232"/>
    <lineage>
        <taxon>Bacteria</taxon>
        <taxon>Pseudomonadati</taxon>
        <taxon>Pseudomonadota</taxon>
        <taxon>Gammaproteobacteria</taxon>
        <taxon>Vibrionales</taxon>
        <taxon>Vibrionaceae</taxon>
        <taxon>Photobacterium</taxon>
    </lineage>
</organism>
<evidence type="ECO:0000256" key="1">
    <source>
        <dbReference type="ARBA" id="ARBA00004275"/>
    </source>
</evidence>
<dbReference type="AlphaFoldDB" id="A0A0U1P5W5"/>
<dbReference type="Pfam" id="PF00378">
    <property type="entry name" value="ECH_1"/>
    <property type="match status" value="1"/>
</dbReference>
<protein>
    <submittedName>
        <fullName evidence="4">Enoyl-CoA hydratase</fullName>
    </submittedName>
</protein>
<dbReference type="PANTHER" id="PTHR43684">
    <property type="match status" value="1"/>
</dbReference>
<dbReference type="CDD" id="cd06558">
    <property type="entry name" value="crotonase-like"/>
    <property type="match status" value="1"/>
</dbReference>
<accession>A0A0U1P5W5</accession>
<evidence type="ECO:0000256" key="2">
    <source>
        <dbReference type="ARBA" id="ARBA00023140"/>
    </source>
</evidence>
<keyword evidence="2" id="KW-0576">Peroxisome</keyword>
<dbReference type="Gene3D" id="3.90.226.10">
    <property type="entry name" value="2-enoyl-CoA Hydratase, Chain A, domain 1"/>
    <property type="match status" value="1"/>
</dbReference>
<dbReference type="GO" id="GO:0004165">
    <property type="term" value="F:delta(3)-delta(2)-enoyl-CoA isomerase activity"/>
    <property type="evidence" value="ECO:0007669"/>
    <property type="project" value="UniProtKB-ARBA"/>
</dbReference>
<dbReference type="eggNOG" id="COG1024">
    <property type="taxonomic scope" value="Bacteria"/>
</dbReference>
<gene>
    <name evidence="4" type="ORF">PLEI_1732</name>
</gene>
<reference evidence="5" key="1">
    <citation type="submission" date="2012-12" db="EMBL/GenBank/DDBJ databases">
        <title>Genome Sequence of Photobacterium leiognathi lrivu.4.1.</title>
        <authorList>
            <person name="Urbanczyk H."/>
            <person name="Ogura Y."/>
            <person name="Hayashi T."/>
            <person name="Dunlap P.V."/>
        </authorList>
    </citation>
    <scope>NUCLEOTIDE SEQUENCE [LARGE SCALE GENOMIC DNA]</scope>
    <source>
        <strain evidence="5">lrivu.4.1</strain>
    </source>
</reference>
<name>A0A0U1P5W5_PHOLE</name>
<dbReference type="PANTHER" id="PTHR43684:SF1">
    <property type="entry name" value="ENOYL-COA DELTA ISOMERASE 2"/>
    <property type="match status" value="1"/>
</dbReference>
<dbReference type="Proteomes" id="UP000030675">
    <property type="component" value="Unassembled WGS sequence"/>
</dbReference>
<dbReference type="InterPro" id="IPR029045">
    <property type="entry name" value="ClpP/crotonase-like_dom_sf"/>
</dbReference>
<sequence length="251" mass="27613">MIASSLSHHILTLTINRPHSKNALNLEMYQQLTQHLHQANDPNVHVIVLMGLSDVFCSGNDITDFISLTTADADQCQHSRSIIEDFMFAMIDCPVPIVAAVSGNAIGIGMTMLQHCDFVFACPSANFSLPFVKLGLCPEFGSSLLLPQIIGTRKAKAMLLLGEPMNAKEALSLGFIDQITIQPEQLAATYAATLATQPKHALQNTKQLLSQISRKQLIDCINKENNLIFKLVKEHEAVNAFSQFTTRKTHT</sequence>